<feature type="transmembrane region" description="Helical" evidence="6">
    <location>
        <begin position="34"/>
        <end position="55"/>
    </location>
</feature>
<dbReference type="EMBL" id="FNIL01000011">
    <property type="protein sequence ID" value="SDO33841.1"/>
    <property type="molecule type" value="Genomic_DNA"/>
</dbReference>
<evidence type="ECO:0000313" key="9">
    <source>
        <dbReference type="Proteomes" id="UP000198778"/>
    </source>
</evidence>
<dbReference type="PANTHER" id="PTHR23506:SF23">
    <property type="entry name" value="GH10249P"/>
    <property type="match status" value="1"/>
</dbReference>
<evidence type="ECO:0000256" key="4">
    <source>
        <dbReference type="ARBA" id="ARBA00022989"/>
    </source>
</evidence>
<protein>
    <submittedName>
        <fullName evidence="8">Predicted arabinose efflux permease, MFS family</fullName>
    </submittedName>
</protein>
<evidence type="ECO:0000313" key="8">
    <source>
        <dbReference type="EMBL" id="SDO33841.1"/>
    </source>
</evidence>
<feature type="transmembrane region" description="Helical" evidence="6">
    <location>
        <begin position="350"/>
        <end position="369"/>
    </location>
</feature>
<dbReference type="PROSITE" id="PS00216">
    <property type="entry name" value="SUGAR_TRANSPORT_1"/>
    <property type="match status" value="1"/>
</dbReference>
<dbReference type="InterPro" id="IPR020846">
    <property type="entry name" value="MFS_dom"/>
</dbReference>
<feature type="transmembrane region" description="Helical" evidence="6">
    <location>
        <begin position="231"/>
        <end position="256"/>
    </location>
</feature>
<feature type="transmembrane region" description="Helical" evidence="6">
    <location>
        <begin position="263"/>
        <end position="281"/>
    </location>
</feature>
<feature type="transmembrane region" description="Helical" evidence="6">
    <location>
        <begin position="125"/>
        <end position="148"/>
    </location>
</feature>
<feature type="domain" description="Major facilitator superfamily (MFS) profile" evidence="7">
    <location>
        <begin position="1"/>
        <end position="374"/>
    </location>
</feature>
<keyword evidence="4 6" id="KW-1133">Transmembrane helix</keyword>
<dbReference type="Proteomes" id="UP000198778">
    <property type="component" value="Unassembled WGS sequence"/>
</dbReference>
<dbReference type="CDD" id="cd17325">
    <property type="entry name" value="MFS_MdtG_SLC18_like"/>
    <property type="match status" value="1"/>
</dbReference>
<feature type="transmembrane region" description="Helical" evidence="6">
    <location>
        <begin position="67"/>
        <end position="85"/>
    </location>
</feature>
<dbReference type="InterPro" id="IPR005829">
    <property type="entry name" value="Sugar_transporter_CS"/>
</dbReference>
<keyword evidence="2" id="KW-0813">Transport</keyword>
<accession>A0A1H0IS22</accession>
<keyword evidence="5 6" id="KW-0472">Membrane</keyword>
<dbReference type="GO" id="GO:0022857">
    <property type="term" value="F:transmembrane transporter activity"/>
    <property type="evidence" value="ECO:0007669"/>
    <property type="project" value="InterPro"/>
</dbReference>
<sequence length="378" mass="39860">MPKLMYIIILIVFLDTFIQLPMMTPFAMSLGASAAMAGLIVSMYSFTNIAGNIAGGMWIDRAGRRQVLLTGMVLVTGTVLLYPLAQTPLQLLGVRFLHGLAGGILIPAAFALIGDRSAEGSRKVMAYAGAAIGLSAITGPAVGGILASQGEYQAVFYLTAGLFAFSFLLAYFFVKNTTAVSKRGRVGSFSALFKSRQLLQACLAAFTLMVSNGVLAFALPLKTAAFDLSTSVTGILLSIYGITALIVFVSPLNFIYERYLPPFLVKTGLLFIAGSMMVLSAAEAVPLLYAAMVIYGFGFAMIFPSMNQMVASASVIADRGRAYGLFYACFSLGVVTGSAGSGLITDTLGLPFLTAGAFVFISLSVLHFLKKDTLKTAA</sequence>
<dbReference type="PROSITE" id="PS50850">
    <property type="entry name" value="MFS"/>
    <property type="match status" value="1"/>
</dbReference>
<dbReference type="InterPro" id="IPR036259">
    <property type="entry name" value="MFS_trans_sf"/>
</dbReference>
<feature type="transmembrane region" description="Helical" evidence="6">
    <location>
        <begin position="154"/>
        <end position="174"/>
    </location>
</feature>
<evidence type="ECO:0000256" key="5">
    <source>
        <dbReference type="ARBA" id="ARBA00023136"/>
    </source>
</evidence>
<dbReference type="STRING" id="745820.SAMN04488053_11169"/>
<feature type="transmembrane region" description="Helical" evidence="6">
    <location>
        <begin position="198"/>
        <end position="219"/>
    </location>
</feature>
<reference evidence="9" key="1">
    <citation type="submission" date="2016-10" db="EMBL/GenBank/DDBJ databases">
        <authorList>
            <person name="Varghese N."/>
            <person name="Submissions S."/>
        </authorList>
    </citation>
    <scope>NUCLEOTIDE SEQUENCE [LARGE SCALE GENOMIC DNA]</scope>
    <source>
        <strain evidence="9">CGMCC 1.10369</strain>
    </source>
</reference>
<keyword evidence="3 6" id="KW-0812">Transmembrane</keyword>
<feature type="transmembrane region" description="Helical" evidence="6">
    <location>
        <begin position="325"/>
        <end position="344"/>
    </location>
</feature>
<dbReference type="AlphaFoldDB" id="A0A1H0IS22"/>
<dbReference type="InterPro" id="IPR050930">
    <property type="entry name" value="MFS_Vesicular_Transporter"/>
</dbReference>
<feature type="transmembrane region" description="Helical" evidence="6">
    <location>
        <begin position="91"/>
        <end position="113"/>
    </location>
</feature>
<evidence type="ECO:0000256" key="2">
    <source>
        <dbReference type="ARBA" id="ARBA00022448"/>
    </source>
</evidence>
<evidence type="ECO:0000256" key="6">
    <source>
        <dbReference type="SAM" id="Phobius"/>
    </source>
</evidence>
<name>A0A1H0IS22_9BACI</name>
<dbReference type="Gene3D" id="1.20.1250.20">
    <property type="entry name" value="MFS general substrate transporter like domains"/>
    <property type="match status" value="1"/>
</dbReference>
<comment type="subcellular location">
    <subcellularLocation>
        <location evidence="1">Cell membrane</location>
        <topology evidence="1">Multi-pass membrane protein</topology>
    </subcellularLocation>
</comment>
<organism evidence="8 9">
    <name type="scientific">Alkalicoccus daliensis</name>
    <dbReference type="NCBI Taxonomy" id="745820"/>
    <lineage>
        <taxon>Bacteria</taxon>
        <taxon>Bacillati</taxon>
        <taxon>Bacillota</taxon>
        <taxon>Bacilli</taxon>
        <taxon>Bacillales</taxon>
        <taxon>Bacillaceae</taxon>
        <taxon>Alkalicoccus</taxon>
    </lineage>
</organism>
<dbReference type="RefSeq" id="WP_090843677.1">
    <property type="nucleotide sequence ID" value="NZ_FNIL01000011.1"/>
</dbReference>
<evidence type="ECO:0000259" key="7">
    <source>
        <dbReference type="PROSITE" id="PS50850"/>
    </source>
</evidence>
<feature type="transmembrane region" description="Helical" evidence="6">
    <location>
        <begin position="7"/>
        <end position="28"/>
    </location>
</feature>
<keyword evidence="9" id="KW-1185">Reference proteome</keyword>
<dbReference type="OrthoDB" id="9793283at2"/>
<dbReference type="GO" id="GO:0005886">
    <property type="term" value="C:plasma membrane"/>
    <property type="evidence" value="ECO:0007669"/>
    <property type="project" value="UniProtKB-SubCell"/>
</dbReference>
<gene>
    <name evidence="8" type="ORF">SAMN04488053_11169</name>
</gene>
<dbReference type="PANTHER" id="PTHR23506">
    <property type="entry name" value="GH10249P"/>
    <property type="match status" value="1"/>
</dbReference>
<dbReference type="InterPro" id="IPR011701">
    <property type="entry name" value="MFS"/>
</dbReference>
<dbReference type="Pfam" id="PF07690">
    <property type="entry name" value="MFS_1"/>
    <property type="match status" value="1"/>
</dbReference>
<evidence type="ECO:0000256" key="3">
    <source>
        <dbReference type="ARBA" id="ARBA00022692"/>
    </source>
</evidence>
<proteinExistence type="predicted"/>
<dbReference type="SUPFAM" id="SSF103473">
    <property type="entry name" value="MFS general substrate transporter"/>
    <property type="match status" value="1"/>
</dbReference>
<evidence type="ECO:0000256" key="1">
    <source>
        <dbReference type="ARBA" id="ARBA00004651"/>
    </source>
</evidence>